<evidence type="ECO:0000313" key="11">
    <source>
        <dbReference type="EMBL" id="AEP11596.1"/>
    </source>
</evidence>
<evidence type="ECO:0000256" key="5">
    <source>
        <dbReference type="ARBA" id="ARBA00022741"/>
    </source>
</evidence>
<evidence type="ECO:0000313" key="12">
    <source>
        <dbReference type="Proteomes" id="UP000006791"/>
    </source>
</evidence>
<keyword evidence="4 11" id="KW-0808">Transferase</keyword>
<keyword evidence="5 8" id="KW-0547">Nucleotide-binding</keyword>
<dbReference type="RefSeq" id="WP_014099334.1">
    <property type="nucleotide sequence ID" value="NC_016024.1"/>
</dbReference>
<feature type="compositionally biased region" description="Pro residues" evidence="9">
    <location>
        <begin position="481"/>
        <end position="493"/>
    </location>
</feature>
<evidence type="ECO:0000256" key="2">
    <source>
        <dbReference type="ARBA" id="ARBA00012513"/>
    </source>
</evidence>
<reference evidence="11 12" key="1">
    <citation type="journal article" date="2012" name="Environ. Microbiol.">
        <title>Complete genome of Candidatus Chloracidobacterium thermophilum, a chlorophyll-based photoheterotroph belonging to the phylum Acidobacteria.</title>
        <authorList>
            <person name="Garcia Costas A.M."/>
            <person name="Liu Z."/>
            <person name="Tomsho L.P."/>
            <person name="Schuster S.C."/>
            <person name="Ward D.M."/>
            <person name="Bryant D.A."/>
        </authorList>
    </citation>
    <scope>NUCLEOTIDE SEQUENCE [LARGE SCALE GENOMIC DNA]</scope>
    <source>
        <strain evidence="11 12">B</strain>
    </source>
</reference>
<dbReference type="SUPFAM" id="SSF56112">
    <property type="entry name" value="Protein kinase-like (PK-like)"/>
    <property type="match status" value="1"/>
</dbReference>
<protein>
    <recommendedName>
        <fullName evidence="2">non-specific serine/threonine protein kinase</fullName>
        <ecNumber evidence="2">2.7.11.1</ecNumber>
    </recommendedName>
</protein>
<dbReference type="InterPro" id="IPR050660">
    <property type="entry name" value="NEK_Ser/Thr_kinase"/>
</dbReference>
<keyword evidence="7 8" id="KW-0067">ATP-binding</keyword>
<dbReference type="CDD" id="cd14014">
    <property type="entry name" value="STKc_PknB_like"/>
    <property type="match status" value="1"/>
</dbReference>
<dbReference type="OrthoDB" id="111294at2"/>
<dbReference type="SMART" id="SM00220">
    <property type="entry name" value="S_TKc"/>
    <property type="match status" value="1"/>
</dbReference>
<feature type="compositionally biased region" description="Basic and acidic residues" evidence="9">
    <location>
        <begin position="611"/>
        <end position="623"/>
    </location>
</feature>
<evidence type="ECO:0000256" key="1">
    <source>
        <dbReference type="ARBA" id="ARBA00010886"/>
    </source>
</evidence>
<dbReference type="FunFam" id="1.10.510.10:FF:000021">
    <property type="entry name" value="Serine/threonine protein kinase"/>
    <property type="match status" value="1"/>
</dbReference>
<organism evidence="11 12">
    <name type="scientific">Chloracidobacterium thermophilum (strain B)</name>
    <dbReference type="NCBI Taxonomy" id="981222"/>
    <lineage>
        <taxon>Bacteria</taxon>
        <taxon>Pseudomonadati</taxon>
        <taxon>Acidobacteriota</taxon>
        <taxon>Terriglobia</taxon>
        <taxon>Terriglobales</taxon>
        <taxon>Acidobacteriaceae</taxon>
        <taxon>Chloracidobacterium</taxon>
    </lineage>
</organism>
<dbReference type="InterPro" id="IPR017441">
    <property type="entry name" value="Protein_kinase_ATP_BS"/>
</dbReference>
<dbReference type="HOGENOM" id="CLU_000288_63_44_0"/>
<feature type="compositionally biased region" description="Basic and acidic residues" evidence="9">
    <location>
        <begin position="517"/>
        <end position="533"/>
    </location>
</feature>
<evidence type="ECO:0000256" key="3">
    <source>
        <dbReference type="ARBA" id="ARBA00022527"/>
    </source>
</evidence>
<sequence>MPQPDTASESSLVGSIIDNKVRLEAILGQGGMGAVYRGRHLLLERTVAVKVLRPEILTVEGSLERFFREARTAAATEHPNIVTVYDFGKLPDGGAYLILEFVEGKGLRHILLEQGVLPPPLALPILREVCAAVEFAHRRNIIHRDLKPDNIMLKRRDDGSTTVKVLDFGLAKTLEEAETSSSITRTGELVGTPAYMSPEHCSGEDLDARSDLYSLAVIAYEMLVGQPPFRGRVAAILTAQIQKPPTPLREVNPDLPPALEEAVLAALAKKPSDRPASVAEWWNRLEAAYVAAYGAKPSPTIPLSLPAPAPFKAPDGNIAPAQEVRPSREATLQNNSLQSAGAAQVSMEGTAVFGKPSDTNEQAAPLSSHLSQAAAPPTPRAGTGTLAIGAASTPAPEMVTVQTVTTAKAPESRSRAVQRLGIVGGISAVLLLGVLAATSWLRSAAPVTPPLEKPVVTPPAATEPPPATTPATPPSAGIAPTAPPSLSPVPADPPVETAPAASPVVSPPARRPTPAAERVRDEAARPPRSKPDENSSLPAPVARPAQPPAETPAPPPSRPPVETTRTEPPPTPRAEPSSGSTRAPRAEERQAERREEKREKRRFWEVWKILRGKDDKDKRRPRD</sequence>
<proteinExistence type="inferred from homology"/>
<dbReference type="Pfam" id="PF00069">
    <property type="entry name" value="Pkinase"/>
    <property type="match status" value="1"/>
</dbReference>
<comment type="similarity">
    <text evidence="1">Belongs to the protein kinase superfamily. NEK Ser/Thr protein kinase family. NIMA subfamily.</text>
</comment>
<dbReference type="PROSITE" id="PS50011">
    <property type="entry name" value="PROTEIN_KINASE_DOM"/>
    <property type="match status" value="1"/>
</dbReference>
<name>G2LID8_CHLTF</name>
<evidence type="ECO:0000256" key="4">
    <source>
        <dbReference type="ARBA" id="ARBA00022679"/>
    </source>
</evidence>
<dbReference type="EC" id="2.7.11.1" evidence="2"/>
<feature type="compositionally biased region" description="Basic and acidic residues" evidence="9">
    <location>
        <begin position="584"/>
        <end position="605"/>
    </location>
</feature>
<keyword evidence="3" id="KW-0723">Serine/threonine-protein kinase</keyword>
<dbReference type="PROSITE" id="PS00107">
    <property type="entry name" value="PROTEIN_KINASE_ATP"/>
    <property type="match status" value="1"/>
</dbReference>
<dbReference type="InterPro" id="IPR008271">
    <property type="entry name" value="Ser/Thr_kinase_AS"/>
</dbReference>
<dbReference type="KEGG" id="ctm:Cabther_A0839"/>
<dbReference type="PROSITE" id="PS00108">
    <property type="entry name" value="PROTEIN_KINASE_ST"/>
    <property type="match status" value="1"/>
</dbReference>
<evidence type="ECO:0000256" key="9">
    <source>
        <dbReference type="SAM" id="MobiDB-lite"/>
    </source>
</evidence>
<dbReference type="GO" id="GO:0005524">
    <property type="term" value="F:ATP binding"/>
    <property type="evidence" value="ECO:0007669"/>
    <property type="project" value="UniProtKB-UniRule"/>
</dbReference>
<gene>
    <name evidence="11" type="ordered locus">Cabther_A0839</name>
</gene>
<accession>G2LID8</accession>
<dbReference type="PANTHER" id="PTHR43671:SF13">
    <property type="entry name" value="SERINE_THREONINE-PROTEIN KINASE NEK2"/>
    <property type="match status" value="1"/>
</dbReference>
<dbReference type="Proteomes" id="UP000006791">
    <property type="component" value="Chromosome 1"/>
</dbReference>
<evidence type="ECO:0000256" key="6">
    <source>
        <dbReference type="ARBA" id="ARBA00022777"/>
    </source>
</evidence>
<dbReference type="InterPro" id="IPR011009">
    <property type="entry name" value="Kinase-like_dom_sf"/>
</dbReference>
<feature type="region of interest" description="Disordered" evidence="9">
    <location>
        <begin position="352"/>
        <end position="385"/>
    </location>
</feature>
<dbReference type="EMBL" id="CP002514">
    <property type="protein sequence ID" value="AEP11596.1"/>
    <property type="molecule type" value="Genomic_DNA"/>
</dbReference>
<dbReference type="PANTHER" id="PTHR43671">
    <property type="entry name" value="SERINE/THREONINE-PROTEIN KINASE NEK"/>
    <property type="match status" value="1"/>
</dbReference>
<feature type="compositionally biased region" description="Pro residues" evidence="9">
    <location>
        <begin position="545"/>
        <end position="559"/>
    </location>
</feature>
<feature type="region of interest" description="Disordered" evidence="9">
    <location>
        <begin position="448"/>
        <end position="623"/>
    </location>
</feature>
<feature type="compositionally biased region" description="Pro residues" evidence="9">
    <location>
        <begin position="461"/>
        <end position="473"/>
    </location>
</feature>
<evidence type="ECO:0000259" key="10">
    <source>
        <dbReference type="PROSITE" id="PS50011"/>
    </source>
</evidence>
<dbReference type="GO" id="GO:0004674">
    <property type="term" value="F:protein serine/threonine kinase activity"/>
    <property type="evidence" value="ECO:0007669"/>
    <property type="project" value="UniProtKB-KW"/>
</dbReference>
<dbReference type="Gene3D" id="3.30.200.20">
    <property type="entry name" value="Phosphorylase Kinase, domain 1"/>
    <property type="match status" value="1"/>
</dbReference>
<keyword evidence="12" id="KW-1185">Reference proteome</keyword>
<evidence type="ECO:0000256" key="7">
    <source>
        <dbReference type="ARBA" id="ARBA00022840"/>
    </source>
</evidence>
<feature type="compositionally biased region" description="Low complexity" evidence="9">
    <location>
        <begin position="494"/>
        <end position="504"/>
    </location>
</feature>
<dbReference type="AlphaFoldDB" id="G2LID8"/>
<keyword evidence="6 11" id="KW-0418">Kinase</keyword>
<dbReference type="InterPro" id="IPR000719">
    <property type="entry name" value="Prot_kinase_dom"/>
</dbReference>
<feature type="domain" description="Protein kinase" evidence="10">
    <location>
        <begin position="21"/>
        <end position="290"/>
    </location>
</feature>
<dbReference type="Gene3D" id="1.10.510.10">
    <property type="entry name" value="Transferase(Phosphotransferase) domain 1"/>
    <property type="match status" value="1"/>
</dbReference>
<feature type="binding site" evidence="8">
    <location>
        <position position="50"/>
    </location>
    <ligand>
        <name>ATP</name>
        <dbReference type="ChEBI" id="CHEBI:30616"/>
    </ligand>
</feature>
<evidence type="ECO:0000256" key="8">
    <source>
        <dbReference type="PROSITE-ProRule" id="PRU10141"/>
    </source>
</evidence>
<dbReference type="STRING" id="981222.Cabther_A0839"/>